<evidence type="ECO:0000256" key="3">
    <source>
        <dbReference type="ARBA" id="ARBA00022737"/>
    </source>
</evidence>
<dbReference type="InterPro" id="IPR002557">
    <property type="entry name" value="Chitin-bd_dom"/>
</dbReference>
<dbReference type="SMART" id="SM00494">
    <property type="entry name" value="ChtBD2"/>
    <property type="match status" value="3"/>
</dbReference>
<keyword evidence="4" id="KW-1015">Disulfide bond</keyword>
<keyword evidence="1" id="KW-0147">Chitin-binding</keyword>
<evidence type="ECO:0000256" key="5">
    <source>
        <dbReference type="ARBA" id="ARBA00023180"/>
    </source>
</evidence>
<feature type="domain" description="Chitin-binding type-2" evidence="7">
    <location>
        <begin position="27"/>
        <end position="86"/>
    </location>
</feature>
<keyword evidence="3" id="KW-0677">Repeat</keyword>
<reference evidence="8" key="1">
    <citation type="submission" date="2014-07" db="EMBL/GenBank/DDBJ databases">
        <title>Molecular characterization and functional analysis of obstructor family genes of cuticular protein in Locusta migratoria.</title>
        <authorList>
            <person name="Wang Y."/>
            <person name="Li D."/>
            <person name="Zhang J."/>
        </authorList>
    </citation>
    <scope>NUCLEOTIDE SEQUENCE</scope>
</reference>
<keyword evidence="2 6" id="KW-0732">Signal</keyword>
<dbReference type="Gene3D" id="2.170.140.10">
    <property type="entry name" value="Chitin binding domain"/>
    <property type="match status" value="3"/>
</dbReference>
<dbReference type="GO" id="GO:0005576">
    <property type="term" value="C:extracellular region"/>
    <property type="evidence" value="ECO:0007669"/>
    <property type="project" value="InterPro"/>
</dbReference>
<evidence type="ECO:0000256" key="4">
    <source>
        <dbReference type="ARBA" id="ARBA00023157"/>
    </source>
</evidence>
<dbReference type="SUPFAM" id="SSF57625">
    <property type="entry name" value="Invertebrate chitin-binding proteins"/>
    <property type="match status" value="3"/>
</dbReference>
<dbReference type="GO" id="GO:0008061">
    <property type="term" value="F:chitin binding"/>
    <property type="evidence" value="ECO:0007669"/>
    <property type="project" value="UniProtKB-KW"/>
</dbReference>
<dbReference type="Pfam" id="PF01607">
    <property type="entry name" value="CBM_14"/>
    <property type="match status" value="3"/>
</dbReference>
<dbReference type="PANTHER" id="PTHR23301:SF0">
    <property type="entry name" value="CHITIN-BINDING TYPE-2 DOMAIN-CONTAINING PROTEIN-RELATED"/>
    <property type="match status" value="1"/>
</dbReference>
<dbReference type="PANTHER" id="PTHR23301">
    <property type="entry name" value="CHITIN BINDING PERITROPHIN-A"/>
    <property type="match status" value="1"/>
</dbReference>
<sequence>MLSRTVPFLAALLAAHVLGQQRGGGSGYTCPEKNGRFPSPQQCDAYIECEEGVATEKLCPDGLLFNPKARFHAYPCQYPVNVDCEGRSALQPAQPTEDCPRQYGYFLRGDISNCGKFVNCVAGVGYEFDCPEGLAFNPDSLICDWPDQVPACDAEAFLGFRCPEPNGRYDDFQFFRSPADCQKYFICVNGRPRLYSCGDGDAFNEEFGGCDGIENVTACNNQQNLRLATTTPRPINLPTQSPYQFRQG</sequence>
<proteinExistence type="evidence at transcript level"/>
<name>A0A0F6PMG7_LOCMI</name>
<dbReference type="PROSITE" id="PS50940">
    <property type="entry name" value="CHIT_BIND_II"/>
    <property type="match status" value="3"/>
</dbReference>
<dbReference type="EMBL" id="KM099165">
    <property type="protein sequence ID" value="AJZ68826.1"/>
    <property type="molecule type" value="mRNA"/>
</dbReference>
<evidence type="ECO:0000259" key="7">
    <source>
        <dbReference type="PROSITE" id="PS50940"/>
    </source>
</evidence>
<evidence type="ECO:0000256" key="6">
    <source>
        <dbReference type="SAM" id="SignalP"/>
    </source>
</evidence>
<keyword evidence="5" id="KW-0325">Glycoprotein</keyword>
<dbReference type="InterPro" id="IPR051940">
    <property type="entry name" value="Chitin_bind-dev_reg"/>
</dbReference>
<organism evidence="8">
    <name type="scientific">Locusta migratoria</name>
    <name type="common">Migratory locust</name>
    <dbReference type="NCBI Taxonomy" id="7004"/>
    <lineage>
        <taxon>Eukaryota</taxon>
        <taxon>Metazoa</taxon>
        <taxon>Ecdysozoa</taxon>
        <taxon>Arthropoda</taxon>
        <taxon>Hexapoda</taxon>
        <taxon>Insecta</taxon>
        <taxon>Pterygota</taxon>
        <taxon>Neoptera</taxon>
        <taxon>Polyneoptera</taxon>
        <taxon>Orthoptera</taxon>
        <taxon>Caelifera</taxon>
        <taxon>Acrididea</taxon>
        <taxon>Acridomorpha</taxon>
        <taxon>Acridoidea</taxon>
        <taxon>Acrididae</taxon>
        <taxon>Oedipodinae</taxon>
        <taxon>Locusta</taxon>
    </lineage>
</organism>
<feature type="domain" description="Chitin-binding type-2" evidence="7">
    <location>
        <begin position="96"/>
        <end position="154"/>
    </location>
</feature>
<evidence type="ECO:0000313" key="8">
    <source>
        <dbReference type="EMBL" id="AJZ68826.1"/>
    </source>
</evidence>
<dbReference type="InterPro" id="IPR036508">
    <property type="entry name" value="Chitin-bd_dom_sf"/>
</dbReference>
<feature type="signal peptide" evidence="6">
    <location>
        <begin position="1"/>
        <end position="19"/>
    </location>
</feature>
<protein>
    <submittedName>
        <fullName evidence="8">Obstructor E2</fullName>
    </submittedName>
</protein>
<dbReference type="AlphaFoldDB" id="A0A0F6PMG7"/>
<evidence type="ECO:0000256" key="2">
    <source>
        <dbReference type="ARBA" id="ARBA00022729"/>
    </source>
</evidence>
<feature type="chain" id="PRO_5002508703" evidence="6">
    <location>
        <begin position="20"/>
        <end position="248"/>
    </location>
</feature>
<accession>A0A0F6PMG7</accession>
<evidence type="ECO:0000256" key="1">
    <source>
        <dbReference type="ARBA" id="ARBA00022669"/>
    </source>
</evidence>
<feature type="domain" description="Chitin-binding type-2" evidence="7">
    <location>
        <begin position="159"/>
        <end position="221"/>
    </location>
</feature>